<feature type="transmembrane region" description="Helical" evidence="2">
    <location>
        <begin position="155"/>
        <end position="176"/>
    </location>
</feature>
<dbReference type="EMBL" id="JBIAHM010000011">
    <property type="protein sequence ID" value="MFE9602618.1"/>
    <property type="molecule type" value="Genomic_DNA"/>
</dbReference>
<feature type="compositionally biased region" description="Low complexity" evidence="1">
    <location>
        <begin position="188"/>
        <end position="245"/>
    </location>
</feature>
<comment type="caution">
    <text evidence="4">The sequence shown here is derived from an EMBL/GenBank/DDBJ whole genome shotgun (WGS) entry which is preliminary data.</text>
</comment>
<gene>
    <name evidence="4" type="ORF">ACFYNQ_29155</name>
</gene>
<dbReference type="Pfam" id="PF13560">
    <property type="entry name" value="HTH_31"/>
    <property type="match status" value="1"/>
</dbReference>
<evidence type="ECO:0000256" key="2">
    <source>
        <dbReference type="SAM" id="Phobius"/>
    </source>
</evidence>
<reference evidence="4 5" key="1">
    <citation type="submission" date="2024-10" db="EMBL/GenBank/DDBJ databases">
        <title>The Natural Products Discovery Center: Release of the First 8490 Sequenced Strains for Exploring Actinobacteria Biosynthetic Diversity.</title>
        <authorList>
            <person name="Kalkreuter E."/>
            <person name="Kautsar S.A."/>
            <person name="Yang D."/>
            <person name="Bader C.D."/>
            <person name="Teijaro C.N."/>
            <person name="Fluegel L."/>
            <person name="Davis C.M."/>
            <person name="Simpson J.R."/>
            <person name="Lauterbach L."/>
            <person name="Steele A.D."/>
            <person name="Gui C."/>
            <person name="Meng S."/>
            <person name="Li G."/>
            <person name="Viehrig K."/>
            <person name="Ye F."/>
            <person name="Su P."/>
            <person name="Kiefer A.F."/>
            <person name="Nichols A."/>
            <person name="Cepeda A.J."/>
            <person name="Yan W."/>
            <person name="Fan B."/>
            <person name="Jiang Y."/>
            <person name="Adhikari A."/>
            <person name="Zheng C.-J."/>
            <person name="Schuster L."/>
            <person name="Cowan T.M."/>
            <person name="Smanski M.J."/>
            <person name="Chevrette M.G."/>
            <person name="De Carvalho L.P.S."/>
            <person name="Shen B."/>
        </authorList>
    </citation>
    <scope>NUCLEOTIDE SEQUENCE [LARGE SCALE GENOMIC DNA]</scope>
    <source>
        <strain evidence="4 5">NPDC006488</strain>
    </source>
</reference>
<dbReference type="SMART" id="SM00530">
    <property type="entry name" value="HTH_XRE"/>
    <property type="match status" value="1"/>
</dbReference>
<keyword evidence="2" id="KW-1133">Transmembrane helix</keyword>
<evidence type="ECO:0000313" key="4">
    <source>
        <dbReference type="EMBL" id="MFE9602618.1"/>
    </source>
</evidence>
<accession>A0ABW6MBB1</accession>
<dbReference type="InterPro" id="IPR001387">
    <property type="entry name" value="Cro/C1-type_HTH"/>
</dbReference>
<dbReference type="RefSeq" id="WP_388111183.1">
    <property type="nucleotide sequence ID" value="NZ_JBIAHM010000011.1"/>
</dbReference>
<evidence type="ECO:0000259" key="3">
    <source>
        <dbReference type="PROSITE" id="PS50943"/>
    </source>
</evidence>
<sequence length="453" mass="46395">MVDETADFAALIRELKDRSGLSYGVLAKRLHMSTSTLHRYCNGDAVPTEYAPVERFARLCKATPDELVEAHRRWILADGARQRERKSAAATAATTTAPTAVTEAAPVPGATTAPTPEADLPSAAPEPTPDTTPPPAPEPSVPVTATAPRNRRRTALFAAAAVAVVLAATALVPHLGSGDGGGDRQQEAGSVTSTGRGTSSASTSAKSTSSASASASAAASGSASPSGSATAKSGASASPGAKSGGAADAVAAVPLTVTTRPYAWESPCGQTYLVDRDAAKVPPPPTEQDAPGWVSALGAVSAGSQYLELTVQGTGQDTVVLQSLNVRVVDSGAPPAWNVYEMGYIGVGCGGGVPTHSFGIGLDSVRPMATPKAGQTGLPYKVSESEPEVLYITAAAASHDVRWYLELAWSSGTRKGVLRIDDQGKPFRTSGMSGRPQYGYSLDDSEWVPHQAD</sequence>
<keyword evidence="2" id="KW-0812">Transmembrane</keyword>
<feature type="region of interest" description="Disordered" evidence="1">
    <location>
        <begin position="80"/>
        <end position="146"/>
    </location>
</feature>
<dbReference type="SUPFAM" id="SSF47413">
    <property type="entry name" value="lambda repressor-like DNA-binding domains"/>
    <property type="match status" value="1"/>
</dbReference>
<dbReference type="PROSITE" id="PS50943">
    <property type="entry name" value="HTH_CROC1"/>
    <property type="match status" value="1"/>
</dbReference>
<dbReference type="Proteomes" id="UP001601303">
    <property type="component" value="Unassembled WGS sequence"/>
</dbReference>
<organism evidence="4 5">
    <name type="scientific">Streptomyces hokutonensis</name>
    <dbReference type="NCBI Taxonomy" id="1306990"/>
    <lineage>
        <taxon>Bacteria</taxon>
        <taxon>Bacillati</taxon>
        <taxon>Actinomycetota</taxon>
        <taxon>Actinomycetes</taxon>
        <taxon>Kitasatosporales</taxon>
        <taxon>Streptomycetaceae</taxon>
        <taxon>Streptomyces</taxon>
    </lineage>
</organism>
<feature type="compositionally biased region" description="Pro residues" evidence="1">
    <location>
        <begin position="124"/>
        <end position="140"/>
    </location>
</feature>
<dbReference type="Gene3D" id="1.10.260.40">
    <property type="entry name" value="lambda repressor-like DNA-binding domains"/>
    <property type="match status" value="1"/>
</dbReference>
<protein>
    <submittedName>
        <fullName evidence="4">Helix-turn-helix domain-containing protein</fullName>
    </submittedName>
</protein>
<proteinExistence type="predicted"/>
<evidence type="ECO:0000256" key="1">
    <source>
        <dbReference type="SAM" id="MobiDB-lite"/>
    </source>
</evidence>
<name>A0ABW6MBB1_9ACTN</name>
<evidence type="ECO:0000313" key="5">
    <source>
        <dbReference type="Proteomes" id="UP001601303"/>
    </source>
</evidence>
<feature type="domain" description="HTH cro/C1-type" evidence="3">
    <location>
        <begin position="12"/>
        <end position="67"/>
    </location>
</feature>
<keyword evidence="5" id="KW-1185">Reference proteome</keyword>
<dbReference type="InterPro" id="IPR010982">
    <property type="entry name" value="Lambda_DNA-bd_dom_sf"/>
</dbReference>
<keyword evidence="2" id="KW-0472">Membrane</keyword>
<feature type="compositionally biased region" description="Low complexity" evidence="1">
    <location>
        <begin position="88"/>
        <end position="123"/>
    </location>
</feature>
<feature type="region of interest" description="Disordered" evidence="1">
    <location>
        <begin position="422"/>
        <end position="453"/>
    </location>
</feature>
<dbReference type="CDD" id="cd00093">
    <property type="entry name" value="HTH_XRE"/>
    <property type="match status" value="1"/>
</dbReference>
<feature type="region of interest" description="Disordered" evidence="1">
    <location>
        <begin position="175"/>
        <end position="245"/>
    </location>
</feature>